<dbReference type="AlphaFoldDB" id="A0A7N0T692"/>
<dbReference type="EnsemblPlants" id="Kaladp0024s0269.1.v1.1">
    <property type="protein sequence ID" value="Kaladp0024s0269.1.v1.1"/>
    <property type="gene ID" value="Kaladp0024s0269.v1.1"/>
</dbReference>
<keyword evidence="2" id="KW-1185">Reference proteome</keyword>
<dbReference type="Gramene" id="Kaladp0024s0269.1.v1.1">
    <property type="protein sequence ID" value="Kaladp0024s0269.1.v1.1"/>
    <property type="gene ID" value="Kaladp0024s0269.v1.1"/>
</dbReference>
<evidence type="ECO:0000313" key="2">
    <source>
        <dbReference type="Proteomes" id="UP000594263"/>
    </source>
</evidence>
<protein>
    <submittedName>
        <fullName evidence="1">Uncharacterized protein</fullName>
    </submittedName>
</protein>
<name>A0A7N0T692_KALFE</name>
<organism evidence="1 2">
    <name type="scientific">Kalanchoe fedtschenkoi</name>
    <name type="common">Lavender scallops</name>
    <name type="synonym">South American air plant</name>
    <dbReference type="NCBI Taxonomy" id="63787"/>
    <lineage>
        <taxon>Eukaryota</taxon>
        <taxon>Viridiplantae</taxon>
        <taxon>Streptophyta</taxon>
        <taxon>Embryophyta</taxon>
        <taxon>Tracheophyta</taxon>
        <taxon>Spermatophyta</taxon>
        <taxon>Magnoliopsida</taxon>
        <taxon>eudicotyledons</taxon>
        <taxon>Gunneridae</taxon>
        <taxon>Pentapetalae</taxon>
        <taxon>Saxifragales</taxon>
        <taxon>Crassulaceae</taxon>
        <taxon>Kalanchoe</taxon>
    </lineage>
</organism>
<sequence>MGDRQPLCEAQSTSRWDGGVWPASPHLPSTRSFFVCILGMLFTHWVEWFPWHLMRDTKAVDEIDNSPYKKQLSELMQAQERTGHLNWRLRAHYPISHQLFTISTL</sequence>
<proteinExistence type="predicted"/>
<reference evidence="1" key="1">
    <citation type="submission" date="2021-01" db="UniProtKB">
        <authorList>
            <consortium name="EnsemblPlants"/>
        </authorList>
    </citation>
    <scope>IDENTIFICATION</scope>
</reference>
<evidence type="ECO:0000313" key="1">
    <source>
        <dbReference type="EnsemblPlants" id="Kaladp0024s0269.1.v1.1"/>
    </source>
</evidence>
<dbReference type="Proteomes" id="UP000594263">
    <property type="component" value="Unplaced"/>
</dbReference>
<accession>A0A7N0T692</accession>